<evidence type="ECO:0000256" key="3">
    <source>
        <dbReference type="ARBA" id="ARBA00022490"/>
    </source>
</evidence>
<feature type="region of interest" description="Disordered" evidence="7">
    <location>
        <begin position="255"/>
        <end position="304"/>
    </location>
</feature>
<evidence type="ECO:0000256" key="4">
    <source>
        <dbReference type="ARBA" id="ARBA00023054"/>
    </source>
</evidence>
<feature type="region of interest" description="Disordered" evidence="7">
    <location>
        <begin position="588"/>
        <end position="666"/>
    </location>
</feature>
<dbReference type="Proteomes" id="UP000054466">
    <property type="component" value="Unassembled WGS sequence"/>
</dbReference>
<sequence length="1277" mass="143309">MFQRLKGVIDSHIAEEQARQRQAANSAQAARTPPKRRPQAQNGSRQRAGSRLREQQSDASTDRGPDPSEFEPEFAIGDDESAVPSRAATPRPEGTGKEKEQVKEKDIPASEDALDTQSLAEFADNKVSDANGTATTSLRPQDLPTDVRVKLRRLDRMESKYTELLKAYRTAHARIQAVESFEASLRENTPLTSINDPGALVEYLNQINLKSDMVVDELKRVTSDRDDYKKKFQAAEEETAGLREEITTLKSKVETLSQQKASEPEKNFSIGSPHITTAADSSSLKEAADSEQTAKSPTSTTSRIASFSLFSPRHKAMSPPKETSEEFFSFESEQSKMEIELHESQAEVEDLKKQLTSLQGDLKVARESTESMVESLETATRELHNLREAKDKFDETKNELQSRISELETTAASNTTRSDGLQKEIDDLKAQKLEAVSQSQSLESQIRELEATNAKLEEQIVCRTKDAELLNEKLSQKDSIVKDLEDTLAMYKSAERQEAAKSQDEKSSEKKLATMQGIMGTLRSQLDKAETTVAELKAEIEATREEYLHRPSTKIFGFLDDGNKAKLDTLQTRDDVVQYLSENFGLQRASSNKAVAETATASPAPSEAGTGASKKKNKKKKKGKGQPQASTDDAAETVTPVKVSENLAEVDDVEAGVNDKHSGADVSKLEQDISELKAEVASKEDAIQRLSKQLKDQEELQEEIETLRDDLLHQGEEHVEARDALKDAQTQKNNLQDAVDKLEKELLEARAAVAGGADREKAHMEILQQYDDLKLRCSNLENDLSASEQLAAGRFKDITDLKELLAKSQPELRNLRNEVAELKTAKEDLRNKTGEFNRLEARHEDIKAELKGLSKRLGDKDNEIKELQQKIEQEISARTRIEKDLDRAQSDLQTAESRHEKATAQSDQLTKDLHKAKEESTTLRAKLSDLEEQVSLQARQISELKDEISLKTALHSSSQALVQSLRDQTHELNMQAREATTRAESLEEELNETQRMLSERTREGQTMRMLLDQSSAGTESRIREMKERMDAAIEERDRVEDEASVNQRRMMREVEEARSKARDAQRSLKVLEDEKEELETRLKEWKRRRAELEQSATRAASEVEEVKAAMTSLREALDDSERQVRELDAQKAELRRIGDEAKERVEKLTKANKNLTEELKAAQTNSRIPGRPNLGRVDSNAPSSRTSIDSTNARSPAPKERVLSTTTSRSETPNTMAGAPAGLSQGTVDYVYLKNVLLQFLEQKDKGHQRQLIPVLSMLLHFDRKDEQKWMAAISTR</sequence>
<evidence type="ECO:0000256" key="6">
    <source>
        <dbReference type="SAM" id="Coils"/>
    </source>
</evidence>
<evidence type="ECO:0000256" key="5">
    <source>
        <dbReference type="ARBA" id="ARBA00023136"/>
    </source>
</evidence>
<feature type="compositionally biased region" description="Basic and acidic residues" evidence="7">
    <location>
        <begin position="94"/>
        <end position="108"/>
    </location>
</feature>
<feature type="compositionally biased region" description="Basic and acidic residues" evidence="7">
    <location>
        <begin position="657"/>
        <end position="666"/>
    </location>
</feature>
<keyword evidence="5" id="KW-0472">Membrane</keyword>
<feature type="coiled-coil region" evidence="6">
    <location>
        <begin position="519"/>
        <end position="546"/>
    </location>
</feature>
<evidence type="ECO:0000313" key="10">
    <source>
        <dbReference type="Proteomes" id="UP000054466"/>
    </source>
</evidence>
<dbReference type="GeneID" id="27339677"/>
<feature type="compositionally biased region" description="Polar residues" evidence="7">
    <location>
        <begin position="274"/>
        <end position="304"/>
    </location>
</feature>
<dbReference type="PROSITE" id="PS50913">
    <property type="entry name" value="GRIP"/>
    <property type="match status" value="1"/>
</dbReference>
<dbReference type="EMBL" id="KN847040">
    <property type="protein sequence ID" value="KIW33649.1"/>
    <property type="molecule type" value="Genomic_DNA"/>
</dbReference>
<evidence type="ECO:0000256" key="1">
    <source>
        <dbReference type="ARBA" id="ARBA00004184"/>
    </source>
</evidence>
<dbReference type="GO" id="GO:0005794">
    <property type="term" value="C:Golgi apparatus"/>
    <property type="evidence" value="ECO:0007669"/>
    <property type="project" value="TreeGrafter"/>
</dbReference>
<accession>A0A0D2DD50</accession>
<dbReference type="InterPro" id="IPR051952">
    <property type="entry name" value="Golgi-autophagy_related"/>
</dbReference>
<proteinExistence type="predicted"/>
<dbReference type="PANTHER" id="PTHR23157">
    <property type="entry name" value="GRIP AND COILED-COIL DOMAIN-CONTAINING PROTEIN 1"/>
    <property type="match status" value="1"/>
</dbReference>
<dbReference type="OrthoDB" id="1926336at2759"/>
<comment type="subcellular location">
    <subcellularLocation>
        <location evidence="2">Cytoplasm</location>
    </subcellularLocation>
    <subcellularLocation>
        <location evidence="1">Endomembrane system</location>
        <topology evidence="1">Peripheral membrane protein</topology>
    </subcellularLocation>
</comment>
<dbReference type="STRING" id="569365.A0A0D2DD50"/>
<dbReference type="PANTHER" id="PTHR23157:SF25">
    <property type="entry name" value="GRIP AND COILED-COIL DOMAIN-CONTAINING PROTEIN 1"/>
    <property type="match status" value="1"/>
</dbReference>
<feature type="compositionally biased region" description="Basic and acidic residues" evidence="7">
    <location>
        <begin position="1050"/>
        <end position="1060"/>
    </location>
</feature>
<dbReference type="VEuPathDB" id="FungiDB:PV07_00483"/>
<feature type="domain" description="GRIP" evidence="8">
    <location>
        <begin position="1223"/>
        <end position="1273"/>
    </location>
</feature>
<feature type="compositionally biased region" description="Basic residues" evidence="7">
    <location>
        <begin position="613"/>
        <end position="624"/>
    </location>
</feature>
<feature type="compositionally biased region" description="Polar residues" evidence="7">
    <location>
        <begin position="1180"/>
        <end position="1194"/>
    </location>
</feature>
<gene>
    <name evidence="9" type="ORF">PV07_00483</name>
</gene>
<feature type="compositionally biased region" description="Acidic residues" evidence="7">
    <location>
        <begin position="68"/>
        <end position="81"/>
    </location>
</feature>
<feature type="region of interest" description="Disordered" evidence="7">
    <location>
        <begin position="887"/>
        <end position="917"/>
    </location>
</feature>
<feature type="compositionally biased region" description="Basic and acidic residues" evidence="7">
    <location>
        <begin position="7"/>
        <end position="19"/>
    </location>
</feature>
<feature type="compositionally biased region" description="Basic and acidic residues" evidence="7">
    <location>
        <begin position="51"/>
        <end position="66"/>
    </location>
</feature>
<dbReference type="SMART" id="SM00755">
    <property type="entry name" value="Grip"/>
    <property type="match status" value="1"/>
</dbReference>
<keyword evidence="3" id="KW-0963">Cytoplasm</keyword>
<organism evidence="9 10">
    <name type="scientific">Cladophialophora immunda</name>
    <dbReference type="NCBI Taxonomy" id="569365"/>
    <lineage>
        <taxon>Eukaryota</taxon>
        <taxon>Fungi</taxon>
        <taxon>Dikarya</taxon>
        <taxon>Ascomycota</taxon>
        <taxon>Pezizomycotina</taxon>
        <taxon>Eurotiomycetes</taxon>
        <taxon>Chaetothyriomycetidae</taxon>
        <taxon>Chaetothyriales</taxon>
        <taxon>Herpotrichiellaceae</taxon>
        <taxon>Cladophialophora</taxon>
    </lineage>
</organism>
<dbReference type="AlphaFoldDB" id="A0A0D2DD50"/>
<evidence type="ECO:0000259" key="8">
    <source>
        <dbReference type="PROSITE" id="PS50913"/>
    </source>
</evidence>
<feature type="compositionally biased region" description="Low complexity" evidence="7">
    <location>
        <begin position="20"/>
        <end position="31"/>
    </location>
</feature>
<keyword evidence="10" id="KW-1185">Reference proteome</keyword>
<evidence type="ECO:0000256" key="7">
    <source>
        <dbReference type="SAM" id="MobiDB-lite"/>
    </source>
</evidence>
<reference evidence="9 10" key="1">
    <citation type="submission" date="2015-01" db="EMBL/GenBank/DDBJ databases">
        <title>The Genome Sequence of Cladophialophora immunda CBS83496.</title>
        <authorList>
            <consortium name="The Broad Institute Genomics Platform"/>
            <person name="Cuomo C."/>
            <person name="de Hoog S."/>
            <person name="Gorbushina A."/>
            <person name="Stielow B."/>
            <person name="Teixiera M."/>
            <person name="Abouelleil A."/>
            <person name="Chapman S.B."/>
            <person name="Priest M."/>
            <person name="Young S.K."/>
            <person name="Wortman J."/>
            <person name="Nusbaum C."/>
            <person name="Birren B."/>
        </authorList>
    </citation>
    <scope>NUCLEOTIDE SEQUENCE [LARGE SCALE GENOMIC DNA]</scope>
    <source>
        <strain evidence="9 10">CBS 83496</strain>
    </source>
</reference>
<dbReference type="Pfam" id="PF01465">
    <property type="entry name" value="GRIP"/>
    <property type="match status" value="1"/>
</dbReference>
<feature type="compositionally biased region" description="Polar residues" evidence="7">
    <location>
        <begin position="1203"/>
        <end position="1215"/>
    </location>
</feature>
<feature type="compositionally biased region" description="Polar residues" evidence="7">
    <location>
        <begin position="588"/>
        <end position="603"/>
    </location>
</feature>
<feature type="coiled-coil region" evidence="6">
    <location>
        <begin position="334"/>
        <end position="487"/>
    </location>
</feature>
<dbReference type="HOGENOM" id="CLU_002906_0_0_1"/>
<dbReference type="Gene3D" id="1.20.5.340">
    <property type="match status" value="1"/>
</dbReference>
<feature type="region of interest" description="Disordered" evidence="7">
    <location>
        <begin position="1156"/>
        <end position="1222"/>
    </location>
</feature>
<evidence type="ECO:0000256" key="2">
    <source>
        <dbReference type="ARBA" id="ARBA00004496"/>
    </source>
</evidence>
<feature type="region of interest" description="Disordered" evidence="7">
    <location>
        <begin position="1"/>
        <end position="112"/>
    </location>
</feature>
<name>A0A0D2DD50_9EURO</name>
<keyword evidence="4 6" id="KW-0175">Coiled coil</keyword>
<dbReference type="InterPro" id="IPR000237">
    <property type="entry name" value="GRIP_dom"/>
</dbReference>
<dbReference type="SUPFAM" id="SSF57997">
    <property type="entry name" value="Tropomyosin"/>
    <property type="match status" value="2"/>
</dbReference>
<protein>
    <recommendedName>
        <fullName evidence="8">GRIP domain-containing protein</fullName>
    </recommendedName>
</protein>
<dbReference type="RefSeq" id="XP_016253865.1">
    <property type="nucleotide sequence ID" value="XM_016386937.1"/>
</dbReference>
<feature type="region of interest" description="Disordered" evidence="7">
    <location>
        <begin position="1034"/>
        <end position="1060"/>
    </location>
</feature>
<dbReference type="Gene3D" id="1.10.287.1490">
    <property type="match status" value="2"/>
</dbReference>
<evidence type="ECO:0000313" key="9">
    <source>
        <dbReference type="EMBL" id="KIW33649.1"/>
    </source>
</evidence>